<dbReference type="EMBL" id="CATOUU010001103">
    <property type="protein sequence ID" value="CAI9972079.1"/>
    <property type="molecule type" value="Genomic_DNA"/>
</dbReference>
<name>A0AA86NIT2_9EUKA</name>
<dbReference type="EMBL" id="CAXDID020000221">
    <property type="protein sequence ID" value="CAL6058434.1"/>
    <property type="molecule type" value="Genomic_DNA"/>
</dbReference>
<organism evidence="2">
    <name type="scientific">Hexamita inflata</name>
    <dbReference type="NCBI Taxonomy" id="28002"/>
    <lineage>
        <taxon>Eukaryota</taxon>
        <taxon>Metamonada</taxon>
        <taxon>Diplomonadida</taxon>
        <taxon>Hexamitidae</taxon>
        <taxon>Hexamitinae</taxon>
        <taxon>Hexamita</taxon>
    </lineage>
</organism>
<evidence type="ECO:0000256" key="1">
    <source>
        <dbReference type="SAM" id="Phobius"/>
    </source>
</evidence>
<sequence>MSQIYNKHLRFIHDIPWQETIIVQMLALLFRLCSKRQKSILRVIINYALNYFILYFNLSKNITVQDFVRNENGFNQFVNRTVFPVITSYLEIGLQILIHLLIIKDAIKFGTKRQVIKRTQINYMKRMPVQIQVLPQPLILDLE</sequence>
<evidence type="ECO:0000313" key="3">
    <source>
        <dbReference type="EMBL" id="CAI9972079.1"/>
    </source>
</evidence>
<protein>
    <submittedName>
        <fullName evidence="4">Hypothetical_protein</fullName>
    </submittedName>
</protein>
<dbReference type="EMBL" id="CATOUU010000184">
    <property type="protein sequence ID" value="CAI9919726.1"/>
    <property type="molecule type" value="Genomic_DNA"/>
</dbReference>
<keyword evidence="1" id="KW-0812">Transmembrane</keyword>
<feature type="transmembrane region" description="Helical" evidence="1">
    <location>
        <begin position="40"/>
        <end position="58"/>
    </location>
</feature>
<evidence type="ECO:0000313" key="4">
    <source>
        <dbReference type="EMBL" id="CAL6058190.1"/>
    </source>
</evidence>
<dbReference type="Proteomes" id="UP001642409">
    <property type="component" value="Unassembled WGS sequence"/>
</dbReference>
<gene>
    <name evidence="4" type="ORF">HINF_LOCUS48080</name>
    <name evidence="5" type="ORF">HINF_LOCUS48267</name>
    <name evidence="3" type="ORF">HINF_LOCUS59724</name>
    <name evidence="2" type="ORF">HINF_LOCUS7371</name>
</gene>
<feature type="transmembrane region" description="Helical" evidence="1">
    <location>
        <begin position="82"/>
        <end position="103"/>
    </location>
</feature>
<dbReference type="AlphaFoldDB" id="A0AA86NIT2"/>
<comment type="caution">
    <text evidence="2">The sequence shown here is derived from an EMBL/GenBank/DDBJ whole genome shotgun (WGS) entry which is preliminary data.</text>
</comment>
<accession>A0AA86NIT2</accession>
<keyword evidence="1" id="KW-0472">Membrane</keyword>
<evidence type="ECO:0000313" key="5">
    <source>
        <dbReference type="EMBL" id="CAL6058434.1"/>
    </source>
</evidence>
<keyword evidence="6" id="KW-1185">Reference proteome</keyword>
<proteinExistence type="predicted"/>
<evidence type="ECO:0000313" key="6">
    <source>
        <dbReference type="Proteomes" id="UP001642409"/>
    </source>
</evidence>
<dbReference type="EMBL" id="CAXDID020000219">
    <property type="protein sequence ID" value="CAL6058190.1"/>
    <property type="molecule type" value="Genomic_DNA"/>
</dbReference>
<reference evidence="2" key="1">
    <citation type="submission" date="2023-06" db="EMBL/GenBank/DDBJ databases">
        <authorList>
            <person name="Kurt Z."/>
        </authorList>
    </citation>
    <scope>NUCLEOTIDE SEQUENCE</scope>
</reference>
<evidence type="ECO:0000313" key="2">
    <source>
        <dbReference type="EMBL" id="CAI9919726.1"/>
    </source>
</evidence>
<reference evidence="4 6" key="2">
    <citation type="submission" date="2024-07" db="EMBL/GenBank/DDBJ databases">
        <authorList>
            <person name="Akdeniz Z."/>
        </authorList>
    </citation>
    <scope>NUCLEOTIDE SEQUENCE [LARGE SCALE GENOMIC DNA]</scope>
</reference>
<keyword evidence="1" id="KW-1133">Transmembrane helix</keyword>